<accession>A0ABV3IU18</accession>
<comment type="caution">
    <text evidence="4">The sequence shown here is derived from an EMBL/GenBank/DDBJ whole genome shotgun (WGS) entry which is preliminary data.</text>
</comment>
<sequence length="403" mass="38658">MKSDVFTVSYWRGFMAWPAVALTLALVAAGMALTPTRASAIGVAPDLGTADSYAVLGGQSVTNTGPSTINGDLGVSPGSSVTGFPPGTVNGTIHAADAQAAQAQSDLTIAYDSAAGQASDATLTSPGDLGGMTLNPGVYKAASSINITGTLTLDAHGDPNAVWIFQIGSMLETASGSSVSLINGAQPCNVFWQVGSSATIGTDSSFVGTIMALTSITVDTGATIDGRALARNGSTTLDTNTITRESCAAGTGGVIAGTTGGATGMTTEGTAGMIAGPATGGTSTGGPTTGGTSTGGPTTGGPTGGPTTGGPTGGPTTGGPTGGPTTGGPGGAVAGGLLGGPITGGLLGGPIIGGLIGGTTTGGPGEGHHHHHDHHHHDHGDHDHGDHDHGDHDHGDHDHGEGG</sequence>
<feature type="compositionally biased region" description="Basic and acidic residues" evidence="3">
    <location>
        <begin position="378"/>
        <end position="403"/>
    </location>
</feature>
<comment type="similarity">
    <text evidence="1">Belongs to the ice-binding protein family.</text>
</comment>
<dbReference type="RefSeq" id="WP_366088116.1">
    <property type="nucleotide sequence ID" value="NZ_JBFASG010000011.1"/>
</dbReference>
<feature type="non-terminal residue" evidence="4">
    <location>
        <position position="403"/>
    </location>
</feature>
<gene>
    <name evidence="4" type="ORF">AB0L03_14200</name>
</gene>
<evidence type="ECO:0000313" key="5">
    <source>
        <dbReference type="Proteomes" id="UP001552479"/>
    </source>
</evidence>
<protein>
    <submittedName>
        <fullName evidence="4">Ice-binding family protein</fullName>
    </submittedName>
</protein>
<keyword evidence="5" id="KW-1185">Reference proteome</keyword>
<dbReference type="Pfam" id="PF11999">
    <property type="entry name" value="Ice_binding"/>
    <property type="match status" value="1"/>
</dbReference>
<proteinExistence type="inferred from homology"/>
<organism evidence="4 5">
    <name type="scientific">Streptomyces roseoverticillatus</name>
    <dbReference type="NCBI Taxonomy" id="66429"/>
    <lineage>
        <taxon>Bacteria</taxon>
        <taxon>Bacillati</taxon>
        <taxon>Actinomycetota</taxon>
        <taxon>Actinomycetes</taxon>
        <taxon>Kitasatosporales</taxon>
        <taxon>Streptomycetaceae</taxon>
        <taxon>Streptomyces</taxon>
    </lineage>
</organism>
<feature type="region of interest" description="Disordered" evidence="3">
    <location>
        <begin position="276"/>
        <end position="335"/>
    </location>
</feature>
<keyword evidence="2" id="KW-0732">Signal</keyword>
<evidence type="ECO:0000256" key="2">
    <source>
        <dbReference type="ARBA" id="ARBA00022729"/>
    </source>
</evidence>
<reference evidence="4 5" key="1">
    <citation type="submission" date="2024-06" db="EMBL/GenBank/DDBJ databases">
        <title>The Natural Products Discovery Center: Release of the First 8490 Sequenced Strains for Exploring Actinobacteria Biosynthetic Diversity.</title>
        <authorList>
            <person name="Kalkreuter E."/>
            <person name="Kautsar S.A."/>
            <person name="Yang D."/>
            <person name="Bader C.D."/>
            <person name="Teijaro C.N."/>
            <person name="Fluegel L."/>
            <person name="Davis C.M."/>
            <person name="Simpson J.R."/>
            <person name="Lauterbach L."/>
            <person name="Steele A.D."/>
            <person name="Gui C."/>
            <person name="Meng S."/>
            <person name="Li G."/>
            <person name="Viehrig K."/>
            <person name="Ye F."/>
            <person name="Su P."/>
            <person name="Kiefer A.F."/>
            <person name="Nichols A."/>
            <person name="Cepeda A.J."/>
            <person name="Yan W."/>
            <person name="Fan B."/>
            <person name="Jiang Y."/>
            <person name="Adhikari A."/>
            <person name="Zheng C.-J."/>
            <person name="Schuster L."/>
            <person name="Cowan T.M."/>
            <person name="Smanski M.J."/>
            <person name="Chevrette M.G."/>
            <person name="De Carvalho L.P.S."/>
            <person name="Shen B."/>
        </authorList>
    </citation>
    <scope>NUCLEOTIDE SEQUENCE [LARGE SCALE GENOMIC DNA]</scope>
    <source>
        <strain evidence="4 5">NPDC053791</strain>
    </source>
</reference>
<feature type="region of interest" description="Disordered" evidence="3">
    <location>
        <begin position="357"/>
        <end position="403"/>
    </location>
</feature>
<evidence type="ECO:0000313" key="4">
    <source>
        <dbReference type="EMBL" id="MEV4923978.1"/>
    </source>
</evidence>
<dbReference type="EMBL" id="JBFASG010000011">
    <property type="protein sequence ID" value="MEV4923978.1"/>
    <property type="molecule type" value="Genomic_DNA"/>
</dbReference>
<dbReference type="InterPro" id="IPR021884">
    <property type="entry name" value="Ice-bd_prot"/>
</dbReference>
<feature type="compositionally biased region" description="Gly residues" evidence="3">
    <location>
        <begin position="278"/>
        <end position="335"/>
    </location>
</feature>
<evidence type="ECO:0000256" key="1">
    <source>
        <dbReference type="ARBA" id="ARBA00005445"/>
    </source>
</evidence>
<name>A0ABV3IU18_9ACTN</name>
<dbReference type="Proteomes" id="UP001552479">
    <property type="component" value="Unassembled WGS sequence"/>
</dbReference>
<feature type="compositionally biased region" description="Basic residues" evidence="3">
    <location>
        <begin position="368"/>
        <end position="377"/>
    </location>
</feature>
<evidence type="ECO:0000256" key="3">
    <source>
        <dbReference type="SAM" id="MobiDB-lite"/>
    </source>
</evidence>